<comment type="caution">
    <text evidence="1">The sequence shown here is derived from an EMBL/GenBank/DDBJ whole genome shotgun (WGS) entry which is preliminary data.</text>
</comment>
<sequence length="90" mass="10241">MIVRGYDRRVKAYHEARREIIDGAACIDGMPRKPGVGRPAENKMEQLAAVGDWPETQRMTAVENAEHIGRVLSITLREHRQGWSQVMGER</sequence>
<gene>
    <name evidence="1" type="ORF">SDC9_167538</name>
</gene>
<dbReference type="EMBL" id="VSSQ01067849">
    <property type="protein sequence ID" value="MPN20161.1"/>
    <property type="molecule type" value="Genomic_DNA"/>
</dbReference>
<name>A0A645G025_9ZZZZ</name>
<evidence type="ECO:0000313" key="1">
    <source>
        <dbReference type="EMBL" id="MPN20161.1"/>
    </source>
</evidence>
<protein>
    <submittedName>
        <fullName evidence="1">Uncharacterized protein</fullName>
    </submittedName>
</protein>
<accession>A0A645G025</accession>
<proteinExistence type="predicted"/>
<dbReference type="AlphaFoldDB" id="A0A645G025"/>
<organism evidence="1">
    <name type="scientific">bioreactor metagenome</name>
    <dbReference type="NCBI Taxonomy" id="1076179"/>
    <lineage>
        <taxon>unclassified sequences</taxon>
        <taxon>metagenomes</taxon>
        <taxon>ecological metagenomes</taxon>
    </lineage>
</organism>
<reference evidence="1" key="1">
    <citation type="submission" date="2019-08" db="EMBL/GenBank/DDBJ databases">
        <authorList>
            <person name="Kucharzyk K."/>
            <person name="Murdoch R.W."/>
            <person name="Higgins S."/>
            <person name="Loffler F."/>
        </authorList>
    </citation>
    <scope>NUCLEOTIDE SEQUENCE</scope>
</reference>